<protein>
    <submittedName>
        <fullName evidence="1">HU-CCDC81 and SPOR domain-containing protein</fullName>
    </submittedName>
</protein>
<dbReference type="Gene3D" id="3.30.70.1070">
    <property type="entry name" value="Sporulation related repeat"/>
    <property type="match status" value="1"/>
</dbReference>
<dbReference type="InterPro" id="IPR007730">
    <property type="entry name" value="SPOR-like_dom"/>
</dbReference>
<dbReference type="OMA" id="KYGLHQV"/>
<dbReference type="RefSeq" id="WP_011964525.1">
    <property type="nucleotide sequence ID" value="NZ_BCNG01000106.1"/>
</dbReference>
<dbReference type="Pfam" id="PF18175">
    <property type="entry name" value="HU-CCDC81_bac_2"/>
    <property type="match status" value="1"/>
</dbReference>
<dbReference type="Pfam" id="PF05036">
    <property type="entry name" value="SPOR"/>
    <property type="match status" value="1"/>
</dbReference>
<dbReference type="KEGG" id="fpk:IA06_12055"/>
<proteinExistence type="predicted"/>
<gene>
    <name evidence="1" type="ORF">H0H26_00890</name>
</gene>
<reference evidence="1 2" key="1">
    <citation type="submission" date="2020-07" db="EMBL/GenBank/DDBJ databases">
        <title>Genomic characterization of Flavobacterium psychrophilum strains.</title>
        <authorList>
            <person name="Castillo D."/>
            <person name="Jorgensen J."/>
            <person name="Middelboe M."/>
        </authorList>
    </citation>
    <scope>NUCLEOTIDE SEQUENCE [LARGE SCALE GENOMIC DNA]</scope>
    <source>
        <strain evidence="1 2">FPS-R7</strain>
    </source>
</reference>
<dbReference type="InterPro" id="IPR040495">
    <property type="entry name" value="HU-CCDC81_bac_1"/>
</dbReference>
<evidence type="ECO:0000313" key="1">
    <source>
        <dbReference type="EMBL" id="QRE04195.1"/>
    </source>
</evidence>
<name>A0A075SAW9_FLAPS</name>
<dbReference type="SUPFAM" id="SSF110997">
    <property type="entry name" value="Sporulation related repeat"/>
    <property type="match status" value="1"/>
</dbReference>
<dbReference type="Proteomes" id="UP000596329">
    <property type="component" value="Chromosome"/>
</dbReference>
<organism evidence="1 2">
    <name type="scientific">Flavobacterium psychrophilum</name>
    <dbReference type="NCBI Taxonomy" id="96345"/>
    <lineage>
        <taxon>Bacteria</taxon>
        <taxon>Pseudomonadati</taxon>
        <taxon>Bacteroidota</taxon>
        <taxon>Flavobacteriia</taxon>
        <taxon>Flavobacteriales</taxon>
        <taxon>Flavobacteriaceae</taxon>
        <taxon>Flavobacterium</taxon>
    </lineage>
</organism>
<dbReference type="GeneID" id="66553547"/>
<dbReference type="KEGG" id="fpw:IA04_11980"/>
<evidence type="ECO:0000313" key="2">
    <source>
        <dbReference type="Proteomes" id="UP000596329"/>
    </source>
</evidence>
<dbReference type="PROSITE" id="PS51724">
    <property type="entry name" value="SPOR"/>
    <property type="match status" value="1"/>
</dbReference>
<accession>A0A075SAW9</accession>
<dbReference type="KEGG" id="fpv:IA03_12095"/>
<dbReference type="Pfam" id="PF18174">
    <property type="entry name" value="HU-CCDC81_bac_1"/>
    <property type="match status" value="1"/>
</dbReference>
<dbReference type="GO" id="GO:0042834">
    <property type="term" value="F:peptidoglycan binding"/>
    <property type="evidence" value="ECO:0007669"/>
    <property type="project" value="InterPro"/>
</dbReference>
<dbReference type="EMBL" id="CP059075">
    <property type="protein sequence ID" value="QRE04195.1"/>
    <property type="molecule type" value="Genomic_DNA"/>
</dbReference>
<dbReference type="InterPro" id="IPR036680">
    <property type="entry name" value="SPOR-like_sf"/>
</dbReference>
<sequence>MNIANHISQLLYRFQCVNVPGFGAFLAETISANIQESNQTFYPPKKVISFNSHLKNNDGLLANHISISEKMSYDQAIIAIENAVSLWKIELESNRLLSLKNIGELRLNLENNLVFEPSNHLNYLTSSFGLSSFVSPLMKRELAITKTEETQKTQETQDIEVVYQIPATANKRYLNTYLKYAAVFLLSVGTTSIGYKAYLNEAEQAETLMVQADVQKEVNAKIQEATFFINNSALEAETKKTLPFHIMAGAFRNEKNANRELENLISKGYNARILDKNSNGLIPVVYGSFATYTEAQYKTTQIQNTINPVAWLLIEEL</sequence>
<dbReference type="AlphaFoldDB" id="A0A075SAW9"/>
<dbReference type="InterPro" id="IPR041268">
    <property type="entry name" value="HU-CCDC81_bac_2"/>
</dbReference>
<dbReference type="KEGG" id="fpq:IB65_12320"/>